<dbReference type="EMBL" id="JAUSTU010000002">
    <property type="protein sequence ID" value="MDQ0154428.1"/>
    <property type="molecule type" value="Genomic_DNA"/>
</dbReference>
<keyword evidence="2" id="KW-0131">Cell cycle</keyword>
<keyword evidence="2" id="KW-0132">Cell division</keyword>
<keyword evidence="1" id="KW-0812">Transmembrane</keyword>
<dbReference type="Proteomes" id="UP001231362">
    <property type="component" value="Unassembled WGS sequence"/>
</dbReference>
<keyword evidence="1" id="KW-0472">Membrane</keyword>
<reference evidence="2 3" key="1">
    <citation type="submission" date="2023-07" db="EMBL/GenBank/DDBJ databases">
        <title>Genomic Encyclopedia of Type Strains, Phase IV (KMG-IV): sequencing the most valuable type-strain genomes for metagenomic binning, comparative biology and taxonomic classification.</title>
        <authorList>
            <person name="Goeker M."/>
        </authorList>
    </citation>
    <scope>NUCLEOTIDE SEQUENCE [LARGE SCALE GENOMIC DNA]</scope>
    <source>
        <strain evidence="2 3">DSM 23948</strain>
    </source>
</reference>
<gene>
    <name evidence="2" type="ORF">J2S07_000732</name>
</gene>
<name>A0ABT9V0I5_9BACL</name>
<dbReference type="Pfam" id="PF11457">
    <property type="entry name" value="DUF3021"/>
    <property type="match status" value="1"/>
</dbReference>
<comment type="caution">
    <text evidence="2">The sequence shown here is derived from an EMBL/GenBank/DDBJ whole genome shotgun (WGS) entry which is preliminary data.</text>
</comment>
<evidence type="ECO:0000313" key="3">
    <source>
        <dbReference type="Proteomes" id="UP001231362"/>
    </source>
</evidence>
<dbReference type="GO" id="GO:0051301">
    <property type="term" value="P:cell division"/>
    <property type="evidence" value="ECO:0007669"/>
    <property type="project" value="UniProtKB-KW"/>
</dbReference>
<organism evidence="2 3">
    <name type="scientific">Anoxybacillus andreesenii</name>
    <dbReference type="NCBI Taxonomy" id="1325932"/>
    <lineage>
        <taxon>Bacteria</taxon>
        <taxon>Bacillati</taxon>
        <taxon>Bacillota</taxon>
        <taxon>Bacilli</taxon>
        <taxon>Bacillales</taxon>
        <taxon>Anoxybacillaceae</taxon>
        <taxon>Anoxybacillus</taxon>
    </lineage>
</organism>
<feature type="transmembrane region" description="Helical" evidence="1">
    <location>
        <begin position="43"/>
        <end position="63"/>
    </location>
</feature>
<evidence type="ECO:0000313" key="2">
    <source>
        <dbReference type="EMBL" id="MDQ0154428.1"/>
    </source>
</evidence>
<evidence type="ECO:0000256" key="1">
    <source>
        <dbReference type="SAM" id="Phobius"/>
    </source>
</evidence>
<accession>A0ABT9V0I5</accession>
<proteinExistence type="predicted"/>
<dbReference type="RefSeq" id="WP_307149030.1">
    <property type="nucleotide sequence ID" value="NZ_JAUSTU010000002.1"/>
</dbReference>
<protein>
    <submittedName>
        <fullName evidence="2">Cell division protein FtsB</fullName>
    </submittedName>
</protein>
<feature type="transmembrane region" description="Helical" evidence="1">
    <location>
        <begin position="102"/>
        <end position="120"/>
    </location>
</feature>
<dbReference type="InterPro" id="IPR021560">
    <property type="entry name" value="DUF3021"/>
</dbReference>
<feature type="transmembrane region" description="Helical" evidence="1">
    <location>
        <begin position="12"/>
        <end position="31"/>
    </location>
</feature>
<feature type="transmembrane region" description="Helical" evidence="1">
    <location>
        <begin position="75"/>
        <end position="96"/>
    </location>
</feature>
<keyword evidence="1" id="KW-1133">Transmembrane helix</keyword>
<sequence length="142" mass="16362">MKLSEYVQEIVKDILIIFALIVIMITILRQIYYPDLAFDLKTIYIFLAFAFLSGLTELILYAPKEISEKKMRMKLFIHFLTLEILLISLSSILGIVNSVQGVIILAVQIAIIYILVRVLSWQKDKKDAQKINEKLKALKSDD</sequence>
<keyword evidence="3" id="KW-1185">Reference proteome</keyword>